<comment type="similarity">
    <text evidence="1 3">Belongs to the N-Me-Phe pilin family.</text>
</comment>
<reference evidence="5 6" key="1">
    <citation type="submission" date="2023-08" db="EMBL/GenBank/DDBJ databases">
        <title>The whole genome sequence of Lysobacter yananisis.</title>
        <authorList>
            <person name="Sun H."/>
        </authorList>
    </citation>
    <scope>NUCLEOTIDE SEQUENCE [LARGE SCALE GENOMIC DNA]</scope>
    <source>
        <strain evidence="5 6">SNNU513</strain>
    </source>
</reference>
<protein>
    <submittedName>
        <fullName evidence="5">Prepilin-type N-terminal cleavage/methylation domain-containing protein</fullName>
    </submittedName>
</protein>
<evidence type="ECO:0000313" key="5">
    <source>
        <dbReference type="EMBL" id="WMT05606.1"/>
    </source>
</evidence>
<dbReference type="Pfam" id="PF00114">
    <property type="entry name" value="Pilin"/>
    <property type="match status" value="1"/>
</dbReference>
<evidence type="ECO:0000256" key="1">
    <source>
        <dbReference type="ARBA" id="ARBA00005233"/>
    </source>
</evidence>
<sequence length="151" mass="15567">MNKQHGFTLIELMIVIAILGILIAIALPAYQDYSIRTKNAECLNLAAAAKLAVSETAQDRGGLAAITADNHGYEFTASKYCNSVGIEAGTGKIEAVTVGGATGTGGTSVTFTLTPSADSGRIDWDCSVKSGAKMSQVPGECRKNTPAAPTN</sequence>
<evidence type="ECO:0000256" key="2">
    <source>
        <dbReference type="ARBA" id="ARBA00022481"/>
    </source>
</evidence>
<dbReference type="RefSeq" id="WP_078998156.1">
    <property type="nucleotide sequence ID" value="NZ_CP133568.1"/>
</dbReference>
<dbReference type="InterPro" id="IPR045584">
    <property type="entry name" value="Pilin-like"/>
</dbReference>
<dbReference type="Pfam" id="PF07963">
    <property type="entry name" value="N_methyl"/>
    <property type="match status" value="1"/>
</dbReference>
<dbReference type="InterPro" id="IPR012902">
    <property type="entry name" value="N_methyl_site"/>
</dbReference>
<dbReference type="NCBIfam" id="TIGR02532">
    <property type="entry name" value="IV_pilin_GFxxxE"/>
    <property type="match status" value="1"/>
</dbReference>
<dbReference type="Gene3D" id="3.30.700.10">
    <property type="entry name" value="Glycoprotein, Type 4 Pilin"/>
    <property type="match status" value="1"/>
</dbReference>
<evidence type="ECO:0000313" key="6">
    <source>
        <dbReference type="Proteomes" id="UP001229313"/>
    </source>
</evidence>
<evidence type="ECO:0000256" key="3">
    <source>
        <dbReference type="RuleBase" id="RU000389"/>
    </source>
</evidence>
<organism evidence="5 6">
    <name type="scientific">Lysobacter yananisis</name>
    <dbReference type="NCBI Taxonomy" id="1003114"/>
    <lineage>
        <taxon>Bacteria</taxon>
        <taxon>Pseudomonadati</taxon>
        <taxon>Pseudomonadota</taxon>
        <taxon>Gammaproteobacteria</taxon>
        <taxon>Lysobacterales</taxon>
        <taxon>Lysobacteraceae</taxon>
        <taxon>Lysobacter</taxon>
    </lineage>
</organism>
<dbReference type="Proteomes" id="UP001229313">
    <property type="component" value="Chromosome"/>
</dbReference>
<keyword evidence="2" id="KW-0488">Methylation</keyword>
<feature type="transmembrane region" description="Helical" evidence="4">
    <location>
        <begin position="6"/>
        <end position="30"/>
    </location>
</feature>
<dbReference type="PANTHER" id="PTHR30093">
    <property type="entry name" value="GENERAL SECRETION PATHWAY PROTEIN G"/>
    <property type="match status" value="1"/>
</dbReference>
<dbReference type="SUPFAM" id="SSF54523">
    <property type="entry name" value="Pili subunits"/>
    <property type="match status" value="1"/>
</dbReference>
<keyword evidence="6" id="KW-1185">Reference proteome</keyword>
<dbReference type="PROSITE" id="PS00409">
    <property type="entry name" value="PROKAR_NTER_METHYL"/>
    <property type="match status" value="1"/>
</dbReference>
<dbReference type="EMBL" id="CP133568">
    <property type="protein sequence ID" value="WMT05606.1"/>
    <property type="molecule type" value="Genomic_DNA"/>
</dbReference>
<dbReference type="InterPro" id="IPR001082">
    <property type="entry name" value="Pilin"/>
</dbReference>
<dbReference type="PANTHER" id="PTHR30093:SF34">
    <property type="entry name" value="PREPILIN PEPTIDASE-DEPENDENT PROTEIN D"/>
    <property type="match status" value="1"/>
</dbReference>
<keyword evidence="4" id="KW-0472">Membrane</keyword>
<accession>A0ABY9PHA5</accession>
<gene>
    <name evidence="5" type="ORF">RDV84_12415</name>
</gene>
<evidence type="ECO:0000256" key="4">
    <source>
        <dbReference type="SAM" id="Phobius"/>
    </source>
</evidence>
<name>A0ABY9PHA5_9GAMM</name>
<keyword evidence="4" id="KW-1133">Transmembrane helix</keyword>
<proteinExistence type="inferred from homology"/>
<keyword evidence="3" id="KW-0281">Fimbrium</keyword>
<keyword evidence="4" id="KW-0812">Transmembrane</keyword>